<dbReference type="PROSITE" id="PS50011">
    <property type="entry name" value="PROTEIN_KINASE_DOM"/>
    <property type="match status" value="1"/>
</dbReference>
<feature type="compositionally biased region" description="Polar residues" evidence="3">
    <location>
        <begin position="883"/>
        <end position="892"/>
    </location>
</feature>
<dbReference type="InterPro" id="IPR000719">
    <property type="entry name" value="Prot_kinase_dom"/>
</dbReference>
<feature type="coiled-coil region" evidence="2">
    <location>
        <begin position="1051"/>
        <end position="1078"/>
    </location>
</feature>
<dbReference type="SMART" id="SM00220">
    <property type="entry name" value="S_TKc"/>
    <property type="match status" value="1"/>
</dbReference>
<keyword evidence="1" id="KW-0067">ATP-binding</keyword>
<evidence type="ECO:0000313" key="6">
    <source>
        <dbReference type="EMBL" id="CAL5994260.1"/>
    </source>
</evidence>
<dbReference type="Pfam" id="PF02518">
    <property type="entry name" value="HATPase_c"/>
    <property type="match status" value="1"/>
</dbReference>
<feature type="compositionally biased region" description="Polar residues" evidence="3">
    <location>
        <begin position="904"/>
        <end position="925"/>
    </location>
</feature>
<keyword evidence="6" id="KW-0808">Transferase</keyword>
<dbReference type="InterPro" id="IPR003594">
    <property type="entry name" value="HATPase_dom"/>
</dbReference>
<name>A0ABP1HK09_9EUKA</name>
<feature type="compositionally biased region" description="Polar residues" evidence="3">
    <location>
        <begin position="498"/>
        <end position="521"/>
    </location>
</feature>
<feature type="compositionally biased region" description="Basic and acidic residues" evidence="3">
    <location>
        <begin position="989"/>
        <end position="998"/>
    </location>
</feature>
<evidence type="ECO:0000256" key="3">
    <source>
        <dbReference type="SAM" id="MobiDB-lite"/>
    </source>
</evidence>
<dbReference type="PRINTS" id="PR00344">
    <property type="entry name" value="BCTRLSENSOR"/>
</dbReference>
<feature type="domain" description="Histidine kinase" evidence="5">
    <location>
        <begin position="1705"/>
        <end position="1811"/>
    </location>
</feature>
<feature type="compositionally biased region" description="Basic and acidic residues" evidence="3">
    <location>
        <begin position="756"/>
        <end position="766"/>
    </location>
</feature>
<dbReference type="EMBL" id="CAXDID020000031">
    <property type="protein sequence ID" value="CAL5994260.1"/>
    <property type="molecule type" value="Genomic_DNA"/>
</dbReference>
<dbReference type="InterPro" id="IPR036890">
    <property type="entry name" value="HATPase_C_sf"/>
</dbReference>
<organism evidence="6 7">
    <name type="scientific">Hexamita inflata</name>
    <dbReference type="NCBI Taxonomy" id="28002"/>
    <lineage>
        <taxon>Eukaryota</taxon>
        <taxon>Metamonada</taxon>
        <taxon>Diplomonadida</taxon>
        <taxon>Hexamitidae</taxon>
        <taxon>Hexamitinae</taxon>
        <taxon>Hexamita</taxon>
    </lineage>
</organism>
<sequence length="1819" mass="204457">MSVSNYILGNSIGRGSFGSVYYCIHKETNKEYAVKVLSKSALQKQAIFGGHDDDNSSDDAMQNQLTQLYKEIKFMKKYPHPLFMNLQDVIDNPKDDKIYVVLEIAEGIIGAIHEDPIRCPVPQQQLKNFPQLDVLCTLITQPFQPLTLFGQMHQTSLALQYLHSIDYIHGDLKQANILRMTDGRYTLADFGLTQPEATGKNYKQGVSPAFSAPESAGLTKPNDVWGYGVIFFMNLMGFHPAALVALYCIDNEVKYQEAHWGKFIQKYFKEVKAYFMKQTQNLANSWIQQFQQIQKLYGIKPEIDSVQVMVDVAAQISFQCFATVDKRPTMNQIAEKLSELNCKYHATKLQKYFVTNQNLYQSLLQCIKKLSMKNPLHLNFILKLNYFKHYKQEYLDILDNKDPFDERKISQVFCTITDRKSSELMESTKQLQICSPLNISMNSEAFQPLSNLIHNVMNRESEQTPILRFSSADAKRAMGPLQRPQSGQKLAQPPKLNDSLQIESDSDSAPTLTLTGFQKITNKTEKPTPQIEDEDSDFSIKHTPKKVTSQGLQLNKLQNRGSDSDPKMITPPQKPKIQTNLKLNNTGVSKAAQIQNQLSQKPAMQDDSDSEPKIMAAPRGRIQTDLKLPNTGTSKAAQIQSQLNQKKPELDDSDSEPMLAPQKPKIQTDIKLPNTGTSKAAQIQNQLNQKKPVLDDSDSEPMLSPQKPKIQTDLKLPNTGVSKAAMIQQSLNKKQENVESSDSDQLGGKMGQLKPAAKDQDSDSEPKMVAPRPKIQTNLKLGNTGVSKAAMIQNQLNEKKQKEDSDSEPMLITPQKPKLQTDLKLPTGQSKSAQIQSQLAAKDTNSDSDTIFVKAKQQVDNGEPKRNLQQLMNEQKGIPTAKLVSSVNTNIDSDSDSDLMGSIPKSQSKPSNGTNSEDIVLKPQTSVKDLKAKSVMATQIKVNPQTTSQKIPSGIKIPQTQAAMIAAKFAQQQSAEEDQSSSSGPMDIRPTKPIRENHLPPTVQKLNIPTAAKVEVEQLLKVTPRNLNLAQSYLVQHDDLFANALEEIKMKEELANSKENLNNNSEQYEEKQSAKYQDIINLEQRQNFFLKLNVHFENIQNVKGKDVSSLFKQIGYQKDTIKQKKNKSDFIYDHDQDQNRIIGLGSFEEDTLSAGKRDSDGGDDFSSDDDLVEIGSDPESVVQQVNEALCLNIDNEVEQDYTGGLLQSGRGKFKTLQENEPSSSSDAKLMEEPVRIEQEEQNQMYPNFLSARVSNKQYQANQGASLLPFLQQNTQSSKNLFSHMVPQLDNIPPTPPPELKKPQMLLQIPQAIQGNSSGGSSNSKSKLKPQLSYSESSDDLQMSMSQQSTATTSYAPNPFFALNLDLNISMPKQPQVDKLQLFDVDSDDETMLTTDQRLTSRLQVKKKQNDIFQPVGPVSARQETKQDNPEKVDLTSKQSVIFMHNAIIIFNMMNHYIMQYKPALCGQIDYIKAKQGFEQIIQKVQLNQPLVMVVTLDDLLLHYIIWKDCLMKNKIMNPLSKHVETIVKRIETVMDNSPAFLRPQCGWVLHNTFTIFKDIGEIINTVNAYPGNEVGFQLSINNQLMIQSSKPQMHDVQLYIGLEKAECTPVVGVRHKSDIRTLCVQLSDRMLNFQEQEDILADSIQNSVPIYMTNESMSNLQKKYFSFRFTKQKVQYDYNQYQTKKAIYSMVFLSLNKQVVMPYVMIDVLLDLLFNSRNYSKPSQIRASLFNSGDNFYFIISDAGCGISEEQTENIFRSVDIGGRTHNAREFGNGSGLAKLRLIVGLYGGVVNVSAVEGGGTKIIVKLPMVGDQMKFSDK</sequence>
<feature type="compositionally biased region" description="Polar residues" evidence="3">
    <location>
        <begin position="775"/>
        <end position="796"/>
    </location>
</feature>
<feature type="compositionally biased region" description="Polar residues" evidence="3">
    <location>
        <begin position="674"/>
        <end position="689"/>
    </location>
</feature>
<feature type="binding site" evidence="1">
    <location>
        <position position="35"/>
    </location>
    <ligand>
        <name>ATP</name>
        <dbReference type="ChEBI" id="CHEBI:30616"/>
    </ligand>
</feature>
<keyword evidence="6" id="KW-0418">Kinase</keyword>
<feature type="region of interest" description="Disordered" evidence="3">
    <location>
        <begin position="476"/>
        <end position="579"/>
    </location>
</feature>
<keyword evidence="1" id="KW-0547">Nucleotide-binding</keyword>
<evidence type="ECO:0000256" key="2">
    <source>
        <dbReference type="SAM" id="Coils"/>
    </source>
</evidence>
<feature type="compositionally biased region" description="Polar residues" evidence="3">
    <location>
        <begin position="727"/>
        <end position="744"/>
    </location>
</feature>
<feature type="region of interest" description="Disordered" evidence="3">
    <location>
        <begin position="971"/>
        <end position="999"/>
    </location>
</feature>
<dbReference type="Gene3D" id="3.30.565.10">
    <property type="entry name" value="Histidine kinase-like ATPase, C-terminal domain"/>
    <property type="match status" value="1"/>
</dbReference>
<accession>A0ABP1HK09</accession>
<feature type="compositionally biased region" description="Polar residues" evidence="3">
    <location>
        <begin position="630"/>
        <end position="645"/>
    </location>
</feature>
<dbReference type="SMART" id="SM00387">
    <property type="entry name" value="HATPase_c"/>
    <property type="match status" value="1"/>
</dbReference>
<dbReference type="Pfam" id="PF00069">
    <property type="entry name" value="Pkinase"/>
    <property type="match status" value="1"/>
</dbReference>
<feature type="compositionally biased region" description="Low complexity" evidence="3">
    <location>
        <begin position="1314"/>
        <end position="1324"/>
    </location>
</feature>
<dbReference type="SUPFAM" id="SSF55874">
    <property type="entry name" value="ATPase domain of HSP90 chaperone/DNA topoisomerase II/histidine kinase"/>
    <property type="match status" value="1"/>
</dbReference>
<keyword evidence="7" id="KW-1185">Reference proteome</keyword>
<proteinExistence type="predicted"/>
<feature type="domain" description="Protein kinase" evidence="4">
    <location>
        <begin position="6"/>
        <end position="353"/>
    </location>
</feature>
<feature type="region of interest" description="Disordered" evidence="3">
    <location>
        <begin position="595"/>
        <end position="849"/>
    </location>
</feature>
<dbReference type="Proteomes" id="UP001642409">
    <property type="component" value="Unassembled WGS sequence"/>
</dbReference>
<dbReference type="InterPro" id="IPR005467">
    <property type="entry name" value="His_kinase_dom"/>
</dbReference>
<dbReference type="InterPro" id="IPR017441">
    <property type="entry name" value="Protein_kinase_ATP_BS"/>
</dbReference>
<evidence type="ECO:0000259" key="5">
    <source>
        <dbReference type="PROSITE" id="PS50109"/>
    </source>
</evidence>
<comment type="caution">
    <text evidence="6">The sequence shown here is derived from an EMBL/GenBank/DDBJ whole genome shotgun (WGS) entry which is preliminary data.</text>
</comment>
<feature type="compositionally biased region" description="Polar residues" evidence="3">
    <location>
        <begin position="827"/>
        <end position="839"/>
    </location>
</feature>
<evidence type="ECO:0000256" key="1">
    <source>
        <dbReference type="PROSITE-ProRule" id="PRU10141"/>
    </source>
</evidence>
<dbReference type="GO" id="GO:0016301">
    <property type="term" value="F:kinase activity"/>
    <property type="evidence" value="ECO:0007669"/>
    <property type="project" value="UniProtKB-KW"/>
</dbReference>
<dbReference type="PROSITE" id="PS00107">
    <property type="entry name" value="PROTEIN_KINASE_ATP"/>
    <property type="match status" value="1"/>
</dbReference>
<dbReference type="InterPro" id="IPR004358">
    <property type="entry name" value="Sig_transdc_His_kin-like_C"/>
</dbReference>
<feature type="region of interest" description="Disordered" evidence="3">
    <location>
        <begin position="872"/>
        <end position="925"/>
    </location>
</feature>
<dbReference type="PROSITE" id="PS50109">
    <property type="entry name" value="HIS_KIN"/>
    <property type="match status" value="1"/>
</dbReference>
<evidence type="ECO:0000313" key="7">
    <source>
        <dbReference type="Proteomes" id="UP001642409"/>
    </source>
</evidence>
<feature type="region of interest" description="Disordered" evidence="3">
    <location>
        <begin position="1312"/>
        <end position="1349"/>
    </location>
</feature>
<keyword evidence="2" id="KW-0175">Coiled coil</keyword>
<gene>
    <name evidence="6" type="ORF">HINF_LOCUS13466</name>
</gene>
<reference evidence="6 7" key="1">
    <citation type="submission" date="2024-07" db="EMBL/GenBank/DDBJ databases">
        <authorList>
            <person name="Akdeniz Z."/>
        </authorList>
    </citation>
    <scope>NUCLEOTIDE SEQUENCE [LARGE SCALE GENOMIC DNA]</scope>
</reference>
<dbReference type="Gene3D" id="1.10.510.10">
    <property type="entry name" value="Transferase(Phosphotransferase) domain 1"/>
    <property type="match status" value="1"/>
</dbReference>
<protein>
    <submittedName>
        <fullName evidence="6">Kinase</fullName>
    </submittedName>
</protein>
<evidence type="ECO:0000259" key="4">
    <source>
        <dbReference type="PROSITE" id="PS50011"/>
    </source>
</evidence>
<dbReference type="SUPFAM" id="SSF56112">
    <property type="entry name" value="Protein kinase-like (PK-like)"/>
    <property type="match status" value="1"/>
</dbReference>
<feature type="compositionally biased region" description="Polar residues" evidence="3">
    <location>
        <begin position="546"/>
        <end position="561"/>
    </location>
</feature>
<dbReference type="PANTHER" id="PTHR24347">
    <property type="entry name" value="SERINE/THREONINE-PROTEIN KINASE"/>
    <property type="match status" value="1"/>
</dbReference>
<dbReference type="InterPro" id="IPR011009">
    <property type="entry name" value="Kinase-like_dom_sf"/>
</dbReference>
<feature type="compositionally biased region" description="Low complexity" evidence="3">
    <location>
        <begin position="1339"/>
        <end position="1349"/>
    </location>
</feature>
<dbReference type="Gene3D" id="3.30.200.20">
    <property type="entry name" value="Phosphorylase Kinase, domain 1"/>
    <property type="match status" value="1"/>
</dbReference>